<keyword evidence="2" id="KW-1185">Reference proteome</keyword>
<gene>
    <name evidence="1" type="ORF">BU16DRAFT_290737</name>
</gene>
<dbReference type="Proteomes" id="UP000799750">
    <property type="component" value="Unassembled WGS sequence"/>
</dbReference>
<dbReference type="OrthoDB" id="10367056at2759"/>
<sequence>MSRTDVFAPRVNFTSDFLLMPEYSGDSAWNLIKQHDSVTANSAGFTKDEMPPLVTMIFTEKYFADDGDVMGFGWKYDKDGNVVDKCWYWKLDHDEGPGFKKEDGIWNVVTKDDEKEVEIDGAPKPMKEVWKIWRGALDAYYSESGYEVMTV</sequence>
<protein>
    <submittedName>
        <fullName evidence="1">Uncharacterized protein</fullName>
    </submittedName>
</protein>
<evidence type="ECO:0000313" key="2">
    <source>
        <dbReference type="Proteomes" id="UP000799750"/>
    </source>
</evidence>
<organism evidence="1 2">
    <name type="scientific">Lophium mytilinum</name>
    <dbReference type="NCBI Taxonomy" id="390894"/>
    <lineage>
        <taxon>Eukaryota</taxon>
        <taxon>Fungi</taxon>
        <taxon>Dikarya</taxon>
        <taxon>Ascomycota</taxon>
        <taxon>Pezizomycotina</taxon>
        <taxon>Dothideomycetes</taxon>
        <taxon>Pleosporomycetidae</taxon>
        <taxon>Mytilinidiales</taxon>
        <taxon>Mytilinidiaceae</taxon>
        <taxon>Lophium</taxon>
    </lineage>
</organism>
<dbReference type="EMBL" id="MU004185">
    <property type="protein sequence ID" value="KAF2498359.1"/>
    <property type="molecule type" value="Genomic_DNA"/>
</dbReference>
<evidence type="ECO:0000313" key="1">
    <source>
        <dbReference type="EMBL" id="KAF2498359.1"/>
    </source>
</evidence>
<reference evidence="1" key="1">
    <citation type="journal article" date="2020" name="Stud. Mycol.">
        <title>101 Dothideomycetes genomes: a test case for predicting lifestyles and emergence of pathogens.</title>
        <authorList>
            <person name="Haridas S."/>
            <person name="Albert R."/>
            <person name="Binder M."/>
            <person name="Bloem J."/>
            <person name="Labutti K."/>
            <person name="Salamov A."/>
            <person name="Andreopoulos B."/>
            <person name="Baker S."/>
            <person name="Barry K."/>
            <person name="Bills G."/>
            <person name="Bluhm B."/>
            <person name="Cannon C."/>
            <person name="Castanera R."/>
            <person name="Culley D."/>
            <person name="Daum C."/>
            <person name="Ezra D."/>
            <person name="Gonzalez J."/>
            <person name="Henrissat B."/>
            <person name="Kuo A."/>
            <person name="Liang C."/>
            <person name="Lipzen A."/>
            <person name="Lutzoni F."/>
            <person name="Magnuson J."/>
            <person name="Mondo S."/>
            <person name="Nolan M."/>
            <person name="Ohm R."/>
            <person name="Pangilinan J."/>
            <person name="Park H.-J."/>
            <person name="Ramirez L."/>
            <person name="Alfaro M."/>
            <person name="Sun H."/>
            <person name="Tritt A."/>
            <person name="Yoshinaga Y."/>
            <person name="Zwiers L.-H."/>
            <person name="Turgeon B."/>
            <person name="Goodwin S."/>
            <person name="Spatafora J."/>
            <person name="Crous P."/>
            <person name="Grigoriev I."/>
        </authorList>
    </citation>
    <scope>NUCLEOTIDE SEQUENCE</scope>
    <source>
        <strain evidence="1">CBS 269.34</strain>
    </source>
</reference>
<accession>A0A6A6R1F2</accession>
<proteinExistence type="predicted"/>
<dbReference type="AlphaFoldDB" id="A0A6A6R1F2"/>
<name>A0A6A6R1F2_9PEZI</name>